<dbReference type="PANTHER" id="PTHR21625">
    <property type="entry name" value="NYD-SP28 PROTEIN"/>
    <property type="match status" value="1"/>
</dbReference>
<feature type="coiled-coil region" evidence="3">
    <location>
        <begin position="324"/>
        <end position="351"/>
    </location>
</feature>
<reference evidence="9" key="1">
    <citation type="submission" date="2015-12" db="EMBL/GenBank/DDBJ databases">
        <title>De novo transcriptome assembly of four potential Pierce s Disease insect vectors from Arizona vineyards.</title>
        <authorList>
            <person name="Tassone E.E."/>
        </authorList>
    </citation>
    <scope>NUCLEOTIDE SEQUENCE</scope>
</reference>
<dbReference type="GO" id="GO:0070286">
    <property type="term" value="P:axonemal dynein complex assembly"/>
    <property type="evidence" value="ECO:0007669"/>
    <property type="project" value="InterPro"/>
</dbReference>
<dbReference type="GO" id="GO:0060285">
    <property type="term" value="P:cilium-dependent cell motility"/>
    <property type="evidence" value="ECO:0007669"/>
    <property type="project" value="TreeGrafter"/>
</dbReference>
<feature type="coiled-coil region" evidence="3">
    <location>
        <begin position="271"/>
        <end position="298"/>
    </location>
</feature>
<evidence type="ECO:0000313" key="8">
    <source>
        <dbReference type="EMBL" id="JAS12586.1"/>
    </source>
</evidence>
<evidence type="ECO:0000313" key="7">
    <source>
        <dbReference type="EMBL" id="JAS11178.1"/>
    </source>
</evidence>
<evidence type="ECO:0000256" key="2">
    <source>
        <dbReference type="ARBA" id="ARBA00023054"/>
    </source>
</evidence>
<organism evidence="9">
    <name type="scientific">Clastoptera arizonana</name>
    <name type="common">Arizona spittle bug</name>
    <dbReference type="NCBI Taxonomy" id="38151"/>
    <lineage>
        <taxon>Eukaryota</taxon>
        <taxon>Metazoa</taxon>
        <taxon>Ecdysozoa</taxon>
        <taxon>Arthropoda</taxon>
        <taxon>Hexapoda</taxon>
        <taxon>Insecta</taxon>
        <taxon>Pterygota</taxon>
        <taxon>Neoptera</taxon>
        <taxon>Paraneoptera</taxon>
        <taxon>Hemiptera</taxon>
        <taxon>Auchenorrhyncha</taxon>
        <taxon>Cercopoidea</taxon>
        <taxon>Clastopteridae</taxon>
        <taxon>Clastoptera</taxon>
    </lineage>
</organism>
<dbReference type="InterPro" id="IPR039750">
    <property type="entry name" value="DRC1/DRC2"/>
</dbReference>
<dbReference type="EMBL" id="GEDC01024712">
    <property type="protein sequence ID" value="JAS12586.1"/>
    <property type="molecule type" value="Transcribed_RNA"/>
</dbReference>
<feature type="domain" description="Dynein regulatory complex protein 1/2 N-terminal" evidence="5">
    <location>
        <begin position="89"/>
        <end position="190"/>
    </location>
</feature>
<feature type="coiled-coil region" evidence="3">
    <location>
        <begin position="103"/>
        <end position="130"/>
    </location>
</feature>
<feature type="region of interest" description="Disordered" evidence="4">
    <location>
        <begin position="1"/>
        <end position="32"/>
    </location>
</feature>
<dbReference type="AlphaFoldDB" id="A0A1B6E7F5"/>
<name>A0A1B6E7F5_9HEMI</name>
<dbReference type="EMBL" id="GEDC01026120">
    <property type="protein sequence ID" value="JAS11178.1"/>
    <property type="molecule type" value="Transcribed_RNA"/>
</dbReference>
<evidence type="ECO:0008006" key="10">
    <source>
        <dbReference type="Google" id="ProtNLM"/>
    </source>
</evidence>
<accession>A0A1B6E7F5</accession>
<dbReference type="InterPro" id="IPR039505">
    <property type="entry name" value="DRC1/2_N"/>
</dbReference>
<comment type="similarity">
    <text evidence="1">Belongs to the DRC1 family.</text>
</comment>
<protein>
    <recommendedName>
        <fullName evidence="10">Dynein regulatory complex protein 1</fullName>
    </recommendedName>
</protein>
<sequence length="776" mass="90835">MMSEDNLKSSNENEPQIDSCDPQERIQARQKRIQRRIEATKKRLQPIEEGESLVHEEEKTLVEKQVELSTVTLIGLLEEGKELVTNVQVACESYEVNRRVDEASSKQIRLKKLEDEAAIAQEKFEEINSKWSEIAGYNDPLDLNHETELQKEKCMELIAQKDKLINDLKTELKMADIRFVKDQVKQSEDISLLVSRIDNMVKIMKKSYRNELQLIEEAISIERQELLEVSNKRWEGLYKQREKDEVINLEQRFVAIDEHNEEMNKIMIDHQEKYRATKIRLEKDLQVLQQQLEQVKAMCLLDKEKMEYNYQVLKKREEESLLIRSQQKRRINKLQDSVTTLRRRIQTVEQSTIAEEKRLTTEVLKLHHNIKDIRLKAKHFATVNNNKYNQLWNFNHNRAKQLLDKILTIDQTIHEQHLGIPWKSPELILMSKSDMPSYRSAIEKIQSARNESKISEDKFANRRAMVINNRLMRYILKAIANSAGFLVEQKLSLLLEGYSEKEETLVRLDNVFSALGLKSDEDIEHLRKAFEPYVECKDCRSAVSSDSCLTSEHQIVAKPETDESKGLEKIYKDGDSLKKHEVEDTSSSIDSPVMDLNLPGMLQETSILESSICQNPNHQHYIEPSNVLKTLKTFVEDFKQYKEGKGDCKIVEKEEEHLETVSRLLNDKDVEQYWNKFRQMFSAEKEKLWDSLLIGLSKYHSILQERHKINKEVAHLKVQNSELRHLLQKYALPEGMNPSSNKNHEFLPPLSKSSSELHKMPVNLFLQLTENKKMAF</sequence>
<proteinExistence type="inferred from homology"/>
<evidence type="ECO:0000259" key="6">
    <source>
        <dbReference type="Pfam" id="PF14775"/>
    </source>
</evidence>
<dbReference type="EMBL" id="GEDC01003438">
    <property type="protein sequence ID" value="JAS33860.1"/>
    <property type="molecule type" value="Transcribed_RNA"/>
</dbReference>
<evidence type="ECO:0000256" key="3">
    <source>
        <dbReference type="SAM" id="Coils"/>
    </source>
</evidence>
<gene>
    <name evidence="7" type="ORF">g.33221</name>
    <name evidence="9" type="ORF">g.33227</name>
    <name evidence="8" type="ORF">g.33231</name>
</gene>
<evidence type="ECO:0000256" key="4">
    <source>
        <dbReference type="SAM" id="MobiDB-lite"/>
    </source>
</evidence>
<dbReference type="GO" id="GO:0003352">
    <property type="term" value="P:regulation of cilium movement"/>
    <property type="evidence" value="ECO:0007669"/>
    <property type="project" value="TreeGrafter"/>
</dbReference>
<dbReference type="GO" id="GO:0005858">
    <property type="term" value="C:axonemal dynein complex"/>
    <property type="evidence" value="ECO:0007669"/>
    <property type="project" value="InterPro"/>
</dbReference>
<keyword evidence="2 3" id="KW-0175">Coiled coil</keyword>
<feature type="domain" description="Dynein regulatory complex protein 1 C-terminal" evidence="6">
    <location>
        <begin position="672"/>
        <end position="730"/>
    </location>
</feature>
<evidence type="ECO:0000256" key="1">
    <source>
        <dbReference type="ARBA" id="ARBA00009688"/>
    </source>
</evidence>
<dbReference type="PANTHER" id="PTHR21625:SF1">
    <property type="entry name" value="DYNEIN REGULATORY COMPLEX PROTEIN 1"/>
    <property type="match status" value="1"/>
</dbReference>
<evidence type="ECO:0000313" key="9">
    <source>
        <dbReference type="EMBL" id="JAS33860.1"/>
    </source>
</evidence>
<dbReference type="Pfam" id="PF14772">
    <property type="entry name" value="NYD-SP28"/>
    <property type="match status" value="1"/>
</dbReference>
<evidence type="ECO:0000259" key="5">
    <source>
        <dbReference type="Pfam" id="PF14772"/>
    </source>
</evidence>
<dbReference type="InterPro" id="IPR029440">
    <property type="entry name" value="DRC1_C"/>
</dbReference>
<dbReference type="Pfam" id="PF14775">
    <property type="entry name" value="NYD-SP28_assoc"/>
    <property type="match status" value="1"/>
</dbReference>